<name>A0A6A4I7Q3_9AGAR</name>
<keyword evidence="2" id="KW-1185">Reference proteome</keyword>
<feature type="non-terminal residue" evidence="1">
    <location>
        <position position="1"/>
    </location>
</feature>
<evidence type="ECO:0000313" key="2">
    <source>
        <dbReference type="Proteomes" id="UP000799118"/>
    </source>
</evidence>
<dbReference type="OrthoDB" id="2803597at2759"/>
<accession>A0A6A4I7Q3</accession>
<proteinExistence type="predicted"/>
<protein>
    <submittedName>
        <fullName evidence="1">Uncharacterized protein</fullName>
    </submittedName>
</protein>
<evidence type="ECO:0000313" key="1">
    <source>
        <dbReference type="EMBL" id="KAE9405873.1"/>
    </source>
</evidence>
<dbReference type="AlphaFoldDB" id="A0A6A4I7Q3"/>
<sequence>DHILCDEDHSEGCLRCESRPPILCCNLCSPDGFDDLTPIAISKPSRTMSRMTIPKYTPMEAHHKLRAALEDWRAGAARVKFGNLMVRQWGSQFLISDTILDRIIDCAGSFKLTNMDILRIETRWVPAHLAEFGQKILDLVAEHFPPPPTPPTTSKATGSGNKCRACGETGHNSMCFSSSSI</sequence>
<dbReference type="EMBL" id="ML769406">
    <property type="protein sequence ID" value="KAE9405873.1"/>
    <property type="molecule type" value="Genomic_DNA"/>
</dbReference>
<gene>
    <name evidence="1" type="ORF">BT96DRAFT_811713</name>
</gene>
<reference evidence="1" key="1">
    <citation type="journal article" date="2019" name="Environ. Microbiol.">
        <title>Fungal ecological strategies reflected in gene transcription - a case study of two litter decomposers.</title>
        <authorList>
            <person name="Barbi F."/>
            <person name="Kohler A."/>
            <person name="Barry K."/>
            <person name="Baskaran P."/>
            <person name="Daum C."/>
            <person name="Fauchery L."/>
            <person name="Ihrmark K."/>
            <person name="Kuo A."/>
            <person name="LaButti K."/>
            <person name="Lipzen A."/>
            <person name="Morin E."/>
            <person name="Grigoriev I.V."/>
            <person name="Henrissat B."/>
            <person name="Lindahl B."/>
            <person name="Martin F."/>
        </authorList>
    </citation>
    <scope>NUCLEOTIDE SEQUENCE</scope>
    <source>
        <strain evidence="1">JB14</strain>
    </source>
</reference>
<organism evidence="1 2">
    <name type="scientific">Gymnopus androsaceus JB14</name>
    <dbReference type="NCBI Taxonomy" id="1447944"/>
    <lineage>
        <taxon>Eukaryota</taxon>
        <taxon>Fungi</taxon>
        <taxon>Dikarya</taxon>
        <taxon>Basidiomycota</taxon>
        <taxon>Agaricomycotina</taxon>
        <taxon>Agaricomycetes</taxon>
        <taxon>Agaricomycetidae</taxon>
        <taxon>Agaricales</taxon>
        <taxon>Marasmiineae</taxon>
        <taxon>Omphalotaceae</taxon>
        <taxon>Gymnopus</taxon>
    </lineage>
</organism>
<dbReference type="Proteomes" id="UP000799118">
    <property type="component" value="Unassembled WGS sequence"/>
</dbReference>